<evidence type="ECO:0000313" key="10">
    <source>
        <dbReference type="Proteomes" id="UP000239872"/>
    </source>
</evidence>
<feature type="transmembrane region" description="Helical" evidence="6">
    <location>
        <begin position="297"/>
        <end position="313"/>
    </location>
</feature>
<gene>
    <name evidence="9" type="ORF">CJD36_009580</name>
</gene>
<comment type="subcellular location">
    <subcellularLocation>
        <location evidence="1">Cell membrane</location>
        <topology evidence="1">Multi-pass membrane protein</topology>
    </subcellularLocation>
</comment>
<dbReference type="OrthoDB" id="9761531at2"/>
<keyword evidence="3 6" id="KW-0812">Transmembrane</keyword>
<evidence type="ECO:0000259" key="7">
    <source>
        <dbReference type="Pfam" id="PF03772"/>
    </source>
</evidence>
<dbReference type="EMBL" id="PPSL01000002">
    <property type="protein sequence ID" value="PQJ12028.1"/>
    <property type="molecule type" value="Genomic_DNA"/>
</dbReference>
<feature type="transmembrane region" description="Helical" evidence="6">
    <location>
        <begin position="504"/>
        <end position="520"/>
    </location>
</feature>
<feature type="domain" description="ComEC/Rec2-related protein" evidence="7">
    <location>
        <begin position="244"/>
        <end position="521"/>
    </location>
</feature>
<proteinExistence type="predicted"/>
<feature type="transmembrane region" description="Helical" evidence="6">
    <location>
        <begin position="368"/>
        <end position="387"/>
    </location>
</feature>
<evidence type="ECO:0000256" key="1">
    <source>
        <dbReference type="ARBA" id="ARBA00004651"/>
    </source>
</evidence>
<evidence type="ECO:0008006" key="11">
    <source>
        <dbReference type="Google" id="ProtNLM"/>
    </source>
</evidence>
<dbReference type="RefSeq" id="WP_105038907.1">
    <property type="nucleotide sequence ID" value="NZ_PPSL01000002.1"/>
</dbReference>
<feature type="domain" description="DUF4131" evidence="8">
    <location>
        <begin position="41"/>
        <end position="200"/>
    </location>
</feature>
<dbReference type="AlphaFoldDB" id="A0A2S7SZA6"/>
<feature type="transmembrane region" description="Helical" evidence="6">
    <location>
        <begin position="319"/>
        <end position="336"/>
    </location>
</feature>
<sequence>MNRWPLNKAYTWESAPFLRLLLPLAVGIMAYDNFPEWNLFNALIVVVLSFIVLCILMLRKASGSQVILFVAVNCLLACGGHCIAWLNDSGRQPSFYERHCYKDNTTCLARIIAEPNDKEHSWKIPVKVIRAIDSGGITYTSGVGILYIYKDDLPMLYHCGDTILLPGKWEQVANAGNPHEFDHARYLRHNNICCQQFCAAKAVRLHAQHNTADESASERAHKWCMVQLDKYISDVPTKGLIQAMLLGDEVNLDNDTRQSYSDTGIVHIIAISGGNIMMFFAVIVFLLRWIKNKKYNWIAYVVALPLIWFYVVMAGASPSAIRAAIMFSLLAVGILFSKNNNSLNQLFATAFILLCAQPMWLYSLGFQLSFVAVLAIIIFYAPAYKFIQPKQEVKMYKWLKWLYRKLFETIAASLAAEILVAPLVVYYFHNFPLMFLVANVLAFAFMFIVLLLGMLIIGFSWLPAVATIFGIINVWLVGCFNSLLKWLQLFNPTSFHFLKLTLPQLVLLYLVIIGVALLLLRKQKRGLFIALGSMCGLLLLMCIGKWYSLQQERFVVYNIGKTNHMELISGDHYSVLSQDTVAPAKIRYATEPAHIHWQAWQRAVDTRDSLLYVGGKSILILNEPVSGGPFEVNYVVINYHADINIKQLHDVFPDAHLVIGNNYIRKEQLAIVKAAGDASVGLHVVGIDGACFGWTSWPPF</sequence>
<dbReference type="Proteomes" id="UP000239872">
    <property type="component" value="Unassembled WGS sequence"/>
</dbReference>
<feature type="transmembrane region" description="Helical" evidence="6">
    <location>
        <begin position="464"/>
        <end position="484"/>
    </location>
</feature>
<protein>
    <recommendedName>
        <fullName evidence="11">ComEC/Rec2-related protein domain-containing protein</fullName>
    </recommendedName>
</protein>
<keyword evidence="10" id="KW-1185">Reference proteome</keyword>
<evidence type="ECO:0000256" key="3">
    <source>
        <dbReference type="ARBA" id="ARBA00022692"/>
    </source>
</evidence>
<dbReference type="InterPro" id="IPR052159">
    <property type="entry name" value="Competence_DNA_uptake"/>
</dbReference>
<dbReference type="Pfam" id="PF13567">
    <property type="entry name" value="DUF4131"/>
    <property type="match status" value="1"/>
</dbReference>
<feature type="transmembrane region" description="Helical" evidence="6">
    <location>
        <begin position="66"/>
        <end position="86"/>
    </location>
</feature>
<dbReference type="Pfam" id="PF03772">
    <property type="entry name" value="Competence"/>
    <property type="match status" value="1"/>
</dbReference>
<dbReference type="NCBIfam" id="TIGR00360">
    <property type="entry name" value="ComEC_N-term"/>
    <property type="match status" value="1"/>
</dbReference>
<evidence type="ECO:0000259" key="8">
    <source>
        <dbReference type="Pfam" id="PF13567"/>
    </source>
</evidence>
<feature type="transmembrane region" description="Helical" evidence="6">
    <location>
        <begin position="37"/>
        <end position="59"/>
    </location>
</feature>
<evidence type="ECO:0000313" key="9">
    <source>
        <dbReference type="EMBL" id="PQJ12028.1"/>
    </source>
</evidence>
<feature type="transmembrane region" description="Helical" evidence="6">
    <location>
        <begin position="407"/>
        <end position="428"/>
    </location>
</feature>
<organism evidence="9 10">
    <name type="scientific">Flavipsychrobacter stenotrophus</name>
    <dbReference type="NCBI Taxonomy" id="2077091"/>
    <lineage>
        <taxon>Bacteria</taxon>
        <taxon>Pseudomonadati</taxon>
        <taxon>Bacteroidota</taxon>
        <taxon>Chitinophagia</taxon>
        <taxon>Chitinophagales</taxon>
        <taxon>Chitinophagaceae</taxon>
        <taxon>Flavipsychrobacter</taxon>
    </lineage>
</organism>
<dbReference type="PANTHER" id="PTHR30619">
    <property type="entry name" value="DNA INTERNALIZATION/COMPETENCE PROTEIN COMEC/REC2"/>
    <property type="match status" value="1"/>
</dbReference>
<dbReference type="InterPro" id="IPR004477">
    <property type="entry name" value="ComEC_N"/>
</dbReference>
<dbReference type="GO" id="GO:0005886">
    <property type="term" value="C:plasma membrane"/>
    <property type="evidence" value="ECO:0007669"/>
    <property type="project" value="UniProtKB-SubCell"/>
</dbReference>
<keyword evidence="2" id="KW-1003">Cell membrane</keyword>
<reference evidence="9 10" key="1">
    <citation type="submission" date="2018-01" db="EMBL/GenBank/DDBJ databases">
        <title>A novel member of the phylum Bacteroidetes isolated from glacier ice.</title>
        <authorList>
            <person name="Liu Q."/>
            <person name="Xin Y.-H."/>
        </authorList>
    </citation>
    <scope>NUCLEOTIDE SEQUENCE [LARGE SCALE GENOMIC DNA]</scope>
    <source>
        <strain evidence="9 10">RB1R16</strain>
    </source>
</reference>
<feature type="transmembrane region" description="Helical" evidence="6">
    <location>
        <begin position="527"/>
        <end position="547"/>
    </location>
</feature>
<keyword evidence="4 6" id="KW-1133">Transmembrane helix</keyword>
<name>A0A2S7SZA6_9BACT</name>
<feature type="transmembrane region" description="Helical" evidence="6">
    <location>
        <begin position="434"/>
        <end position="457"/>
    </location>
</feature>
<evidence type="ECO:0000256" key="2">
    <source>
        <dbReference type="ARBA" id="ARBA00022475"/>
    </source>
</evidence>
<dbReference type="PANTHER" id="PTHR30619:SF1">
    <property type="entry name" value="RECOMBINATION PROTEIN 2"/>
    <property type="match status" value="1"/>
</dbReference>
<evidence type="ECO:0000256" key="6">
    <source>
        <dbReference type="SAM" id="Phobius"/>
    </source>
</evidence>
<dbReference type="InterPro" id="IPR025405">
    <property type="entry name" value="DUF4131"/>
</dbReference>
<evidence type="ECO:0000256" key="5">
    <source>
        <dbReference type="ARBA" id="ARBA00023136"/>
    </source>
</evidence>
<accession>A0A2S7SZA6</accession>
<comment type="caution">
    <text evidence="9">The sequence shown here is derived from an EMBL/GenBank/DDBJ whole genome shotgun (WGS) entry which is preliminary data.</text>
</comment>
<feature type="transmembrane region" description="Helical" evidence="6">
    <location>
        <begin position="265"/>
        <end position="290"/>
    </location>
</feature>
<keyword evidence="5 6" id="KW-0472">Membrane</keyword>
<evidence type="ECO:0000256" key="4">
    <source>
        <dbReference type="ARBA" id="ARBA00022989"/>
    </source>
</evidence>